<accession>A0A4P6K4M5</accession>
<dbReference type="NCBIfam" id="NF033572">
    <property type="entry name" value="transpos_ISKra4"/>
    <property type="match status" value="1"/>
</dbReference>
<dbReference type="AlphaFoldDB" id="A0A4P6K4M5"/>
<feature type="region of interest" description="Disordered" evidence="1">
    <location>
        <begin position="153"/>
        <end position="177"/>
    </location>
</feature>
<gene>
    <name evidence="2" type="ORF">EPA93_02970</name>
    <name evidence="3" type="ORF">EPA93_17225</name>
    <name evidence="4" type="ORF">EPA93_47225</name>
</gene>
<organism evidence="4 5">
    <name type="scientific">Ktedonosporobacter rubrisoli</name>
    <dbReference type="NCBI Taxonomy" id="2509675"/>
    <lineage>
        <taxon>Bacteria</taxon>
        <taxon>Bacillati</taxon>
        <taxon>Chloroflexota</taxon>
        <taxon>Ktedonobacteria</taxon>
        <taxon>Ktedonobacterales</taxon>
        <taxon>Ktedonosporobacteraceae</taxon>
        <taxon>Ktedonosporobacter</taxon>
    </lineage>
</organism>
<proteinExistence type="predicted"/>
<evidence type="ECO:0000313" key="2">
    <source>
        <dbReference type="EMBL" id="QBD75009.1"/>
    </source>
</evidence>
<dbReference type="KEGG" id="kbs:EPA93_47225"/>
<sequence length="452" mass="51321">MQIQVSLTLDVNANASLTQMEEQVKEAGHRWMRQALKEVVGQWEQAHRSCRACGSTQVRTEGTVGRNIQTLFGPVYLARRRFRCQQCGQRCCPSNGLLSHVHLSRVTEPLREAAMMAGASWPYRQAAGCLKRLTGAQISAEAIRLLTNAEGKAAAHRQAEHTASSSPQSASSQPAPADERCVIGLDGGWVCNREKRGGMEGKIGVIASGQVWGKEPEQPNGSMTWIELNRYMEQHHHPARQRSRWKRRRYVATFADARAIGEQAAYAKEALGLHHHRTIVVADGAHWIKKEATMHFPDAQCILDWPHLWRTVRTAANLVGMLTQHSQHEHARVVNQLETWLWKGEVERAQEVLKQWRSELAGPHSHRLTALRQAITYLDRQREWIGSYEYWKHQGYPVGSGIIERAVALVINRRMKRRGMRWLRRNATAVVALRVDLLNHDWSMPASTRVFP</sequence>
<evidence type="ECO:0000313" key="3">
    <source>
        <dbReference type="EMBL" id="QBD77642.1"/>
    </source>
</evidence>
<evidence type="ECO:0000256" key="1">
    <source>
        <dbReference type="SAM" id="MobiDB-lite"/>
    </source>
</evidence>
<dbReference type="RefSeq" id="WP_129885608.1">
    <property type="nucleotide sequence ID" value="NZ_CP035758.1"/>
</dbReference>
<protein>
    <submittedName>
        <fullName evidence="4">ISKra4 family transposase</fullName>
    </submittedName>
</protein>
<dbReference type="EMBL" id="CP035758">
    <property type="protein sequence ID" value="QBD75009.1"/>
    <property type="molecule type" value="Genomic_DNA"/>
</dbReference>
<dbReference type="Proteomes" id="UP000290365">
    <property type="component" value="Chromosome"/>
</dbReference>
<dbReference type="KEGG" id="kbs:EPA93_17225"/>
<keyword evidence="5" id="KW-1185">Reference proteome</keyword>
<dbReference type="EMBL" id="CP035758">
    <property type="protein sequence ID" value="QBD83154.1"/>
    <property type="molecule type" value="Genomic_DNA"/>
</dbReference>
<dbReference type="OrthoDB" id="151127at2"/>
<feature type="compositionally biased region" description="Low complexity" evidence="1">
    <location>
        <begin position="163"/>
        <end position="176"/>
    </location>
</feature>
<evidence type="ECO:0000313" key="4">
    <source>
        <dbReference type="EMBL" id="QBD83154.1"/>
    </source>
</evidence>
<name>A0A4P6K4M5_KTERU</name>
<dbReference type="KEGG" id="kbs:EPA93_02970"/>
<dbReference type="EMBL" id="CP035758">
    <property type="protein sequence ID" value="QBD77642.1"/>
    <property type="molecule type" value="Genomic_DNA"/>
</dbReference>
<reference evidence="4 5" key="1">
    <citation type="submission" date="2019-01" db="EMBL/GenBank/DDBJ databases">
        <title>Ktedonosporobacter rubrisoli SCAWS-G2.</title>
        <authorList>
            <person name="Huang Y."/>
            <person name="Yan B."/>
        </authorList>
    </citation>
    <scope>NUCLEOTIDE SEQUENCE [LARGE SCALE GENOMIC DNA]</scope>
    <source>
        <strain evidence="4 5">SCAWS-G2</strain>
    </source>
</reference>
<evidence type="ECO:0000313" key="5">
    <source>
        <dbReference type="Proteomes" id="UP000290365"/>
    </source>
</evidence>